<dbReference type="eggNOG" id="ENOG502QWHV">
    <property type="taxonomic scope" value="Eukaryota"/>
</dbReference>
<dbReference type="PANTHER" id="PTHR31654">
    <property type="entry name" value="SECRETED BETA-GLUCOSIDASE ADG3-RELATED"/>
    <property type="match status" value="1"/>
</dbReference>
<dbReference type="InParanoid" id="W2RX68"/>
<feature type="chain" id="PRO_5004823896" description="SUN domain-containing protein" evidence="3">
    <location>
        <begin position="26"/>
        <end position="465"/>
    </location>
</feature>
<dbReference type="AlphaFoldDB" id="W2RX68"/>
<evidence type="ECO:0000256" key="2">
    <source>
        <dbReference type="SAM" id="MobiDB-lite"/>
    </source>
</evidence>
<dbReference type="InterPro" id="IPR053088">
    <property type="entry name" value="Beta-glucosidase/SUN-like"/>
</dbReference>
<evidence type="ECO:0008006" key="6">
    <source>
        <dbReference type="Google" id="ProtNLM"/>
    </source>
</evidence>
<evidence type="ECO:0000256" key="3">
    <source>
        <dbReference type="SAM" id="SignalP"/>
    </source>
</evidence>
<feature type="region of interest" description="Disordered" evidence="2">
    <location>
        <begin position="343"/>
        <end position="442"/>
    </location>
</feature>
<dbReference type="FunCoup" id="W2RX68">
    <property type="interactions" value="3"/>
</dbReference>
<feature type="compositionally biased region" description="Low complexity" evidence="2">
    <location>
        <begin position="363"/>
        <end position="396"/>
    </location>
</feature>
<dbReference type="Proteomes" id="UP000030752">
    <property type="component" value="Unassembled WGS sequence"/>
</dbReference>
<dbReference type="VEuPathDB" id="FungiDB:HMPREF1541_02971"/>
<dbReference type="STRING" id="1220924.W2RX68"/>
<name>W2RX68_CYPE1</name>
<dbReference type="Pfam" id="PF03856">
    <property type="entry name" value="SUN"/>
    <property type="match status" value="1"/>
</dbReference>
<accession>W2RX68</accession>
<keyword evidence="5" id="KW-1185">Reference proteome</keyword>
<reference evidence="4 5" key="1">
    <citation type="submission" date="2013-03" db="EMBL/GenBank/DDBJ databases">
        <title>The Genome Sequence of Phialophora europaea CBS 101466.</title>
        <authorList>
            <consortium name="The Broad Institute Genomics Platform"/>
            <person name="Cuomo C."/>
            <person name="de Hoog S."/>
            <person name="Gorbushina A."/>
            <person name="Walker B."/>
            <person name="Young S.K."/>
            <person name="Zeng Q."/>
            <person name="Gargeya S."/>
            <person name="Fitzgerald M."/>
            <person name="Haas B."/>
            <person name="Abouelleil A."/>
            <person name="Allen A.W."/>
            <person name="Alvarado L."/>
            <person name="Arachchi H.M."/>
            <person name="Berlin A.M."/>
            <person name="Chapman S.B."/>
            <person name="Gainer-Dewar J."/>
            <person name="Goldberg J."/>
            <person name="Griggs A."/>
            <person name="Gujja S."/>
            <person name="Hansen M."/>
            <person name="Howarth C."/>
            <person name="Imamovic A."/>
            <person name="Ireland A."/>
            <person name="Larimer J."/>
            <person name="McCowan C."/>
            <person name="Murphy C."/>
            <person name="Pearson M."/>
            <person name="Poon T.W."/>
            <person name="Priest M."/>
            <person name="Roberts A."/>
            <person name="Saif S."/>
            <person name="Shea T."/>
            <person name="Sisk P."/>
            <person name="Sykes S."/>
            <person name="Wortman J."/>
            <person name="Nusbaum C."/>
            <person name="Birren B."/>
        </authorList>
    </citation>
    <scope>NUCLEOTIDE SEQUENCE [LARGE SCALE GENOMIC DNA]</scope>
    <source>
        <strain evidence="4 5">CBS 101466</strain>
    </source>
</reference>
<dbReference type="OrthoDB" id="5554151at2759"/>
<comment type="similarity">
    <text evidence="1">Belongs to the SUN family.</text>
</comment>
<feature type="region of interest" description="Disordered" evidence="2">
    <location>
        <begin position="38"/>
        <end position="60"/>
    </location>
</feature>
<feature type="compositionally biased region" description="Low complexity" evidence="2">
    <location>
        <begin position="409"/>
        <end position="442"/>
    </location>
</feature>
<dbReference type="EMBL" id="KB822719">
    <property type="protein sequence ID" value="ETN41037.1"/>
    <property type="molecule type" value="Genomic_DNA"/>
</dbReference>
<proteinExistence type="inferred from homology"/>
<keyword evidence="3" id="KW-0732">Signal</keyword>
<dbReference type="PANTHER" id="PTHR31654:SF0">
    <property type="entry name" value="SECRETED BETA-GLUCOSIDASE ADG3-RELATED"/>
    <property type="match status" value="1"/>
</dbReference>
<gene>
    <name evidence="4" type="ORF">HMPREF1541_02971</name>
</gene>
<dbReference type="InterPro" id="IPR005556">
    <property type="entry name" value="SUN"/>
</dbReference>
<feature type="signal peptide" evidence="3">
    <location>
        <begin position="1"/>
        <end position="25"/>
    </location>
</feature>
<evidence type="ECO:0000313" key="4">
    <source>
        <dbReference type="EMBL" id="ETN41037.1"/>
    </source>
</evidence>
<evidence type="ECO:0000313" key="5">
    <source>
        <dbReference type="Proteomes" id="UP000030752"/>
    </source>
</evidence>
<dbReference type="RefSeq" id="XP_008715546.1">
    <property type="nucleotide sequence ID" value="XM_008717324.1"/>
</dbReference>
<sequence length="465" mass="48543">MRSNSILLSSASAVLLLASFASASAKHAVHEHVQALHRRHHDRLARSTPETAGVGVEIRSPSPETAAPIVEKRDGQCAFPYDAGLVPVTPGSMNAGWAMSPDQPCKPGNYCPYACPPGQVMAQWDPEATSYTYPQSMNGGLYCDNSGQISKPFPDKPYCQSTQSNIGVQNEAGGVVSFCQTVLPGNEAMLIPTEVYDTATLANPGTDYWCKTAAHYYINGPGVGAGEACVWGTNQKDVGNWSPYVAGTNVVDNGETFIKLGWNPIYLEPTTPFRNQMPNWGVRIECPDGKCNGLPCEISPKDNWVNQMKGSKSSGAGGGSFCVVTVPKGSTANFVVYGGSGGSNPGQFFPGKPSASTWEDAMSSTTSASNTASTTEWSSSWSSASGNYSVSSTSYGPNPSKMPNKDLFATDSSDSASATPTTERPAEATAAGPSAAPTLSSSGATQQSFSIAGFAVALLAAVAML</sequence>
<protein>
    <recommendedName>
        <fullName evidence="6">SUN domain-containing protein</fullName>
    </recommendedName>
</protein>
<evidence type="ECO:0000256" key="1">
    <source>
        <dbReference type="ARBA" id="ARBA00010579"/>
    </source>
</evidence>
<dbReference type="GeneID" id="19970310"/>
<dbReference type="HOGENOM" id="CLU_026108_1_1_1"/>
<organism evidence="4 5">
    <name type="scientific">Cyphellophora europaea (strain CBS 101466)</name>
    <name type="common">Phialophora europaea</name>
    <dbReference type="NCBI Taxonomy" id="1220924"/>
    <lineage>
        <taxon>Eukaryota</taxon>
        <taxon>Fungi</taxon>
        <taxon>Dikarya</taxon>
        <taxon>Ascomycota</taxon>
        <taxon>Pezizomycotina</taxon>
        <taxon>Eurotiomycetes</taxon>
        <taxon>Chaetothyriomycetidae</taxon>
        <taxon>Chaetothyriales</taxon>
        <taxon>Cyphellophoraceae</taxon>
        <taxon>Cyphellophora</taxon>
    </lineage>
</organism>